<keyword evidence="1" id="KW-0347">Helicase</keyword>
<reference evidence="2" key="1">
    <citation type="journal article" date="2024" name="Viruses">
        <title>New Genera and Species of Caulobacter and Brevundimonas Bacteriophages Provide Insights into Phage Genome Evolution.</title>
        <authorList>
            <person name="Ely B."/>
            <person name="Hils M."/>
            <person name="Clarke A."/>
            <person name="Albert M."/>
            <person name="Holness N."/>
            <person name="Lenski J."/>
            <person name="Mohammadi T."/>
        </authorList>
    </citation>
    <scope>NUCLEOTIDE SEQUENCE [LARGE SCALE GENOMIC DNA]</scope>
</reference>
<dbReference type="Proteomes" id="UP001301924">
    <property type="component" value="Segment"/>
</dbReference>
<dbReference type="SUPFAM" id="SSF52540">
    <property type="entry name" value="P-loop containing nucleoside triphosphate hydrolases"/>
    <property type="match status" value="1"/>
</dbReference>
<accession>A0AA96PWV5</accession>
<keyword evidence="2" id="KW-1185">Reference proteome</keyword>
<dbReference type="Pfam" id="PF13481">
    <property type="entry name" value="AAA_25"/>
    <property type="match status" value="1"/>
</dbReference>
<keyword evidence="1" id="KW-0067">ATP-binding</keyword>
<dbReference type="EMBL" id="OR260090">
    <property type="protein sequence ID" value="WNV48154.1"/>
    <property type="molecule type" value="Genomic_DNA"/>
</dbReference>
<gene>
    <name evidence="1" type="ORF">Ql52_gp018</name>
</gene>
<keyword evidence="1" id="KW-0378">Hydrolase</keyword>
<protein>
    <submittedName>
        <fullName evidence="1">DNA helicase</fullName>
    </submittedName>
</protein>
<evidence type="ECO:0000313" key="1">
    <source>
        <dbReference type="EMBL" id="WNV48154.1"/>
    </source>
</evidence>
<keyword evidence="1" id="KW-0547">Nucleotide-binding</keyword>
<name>A0AA96PWV5_9CAUD</name>
<organism evidence="1 2">
    <name type="scientific">Caulobacter phage Quill_5.2</name>
    <dbReference type="NCBI Taxonomy" id="3075108"/>
    <lineage>
        <taxon>Viruses</taxon>
        <taxon>Duplodnaviria</taxon>
        <taxon>Heunggongvirae</taxon>
        <taxon>Uroviricota</taxon>
        <taxon>Caudoviricetes</taxon>
        <taxon>Autographivirales</taxon>
        <taxon>Autonotataviridae</taxon>
        <taxon>Lullwatervirus</taxon>
        <taxon>Lullwatervirus quill52</taxon>
    </lineage>
</organism>
<sequence>MDLTLLRLLRKRESYKKWNRVVAEGVVTGPTKVILDDYGKWFKEFPDAPEIEAGAFELWFTKFAHPKLSEEKTAVFLHQLREAAEPLDPAIEDGLMARLVDANSMQKLMTLVEAYENGEEVEAFQQARTLLEKWETELNRKVKTPEVKDAIGDLLAEDENDTGFKFRLEELNQGIRPLRGGDFVILAARPDVGKTTALTSELTFMAPQINEVFPDEERDILWFNNEGPGRRIKTRLYQSALNASISDLVQRNKAGTIEAEYAAALGGRGDCIRVYDIHDFWSSEVEDVIKDGKPPAIIVFDMIDNIRFAGDVGNNGTRTDQLLEAMYQWGRNIAVKYNCVVIATSQISADGEGLQYPSLSMLKDSKTGKQGAADLIITIGYNKEYPSARYLGATKNKLAREGGKKTIQQEVVFDGIRGRYNSLRWTSEASVTASAEDEIDE</sequence>
<evidence type="ECO:0000313" key="2">
    <source>
        <dbReference type="Proteomes" id="UP001301924"/>
    </source>
</evidence>
<dbReference type="InterPro" id="IPR027417">
    <property type="entry name" value="P-loop_NTPase"/>
</dbReference>
<dbReference type="Gene3D" id="3.40.50.300">
    <property type="entry name" value="P-loop containing nucleotide triphosphate hydrolases"/>
    <property type="match status" value="1"/>
</dbReference>
<proteinExistence type="predicted"/>
<dbReference type="GO" id="GO:0004386">
    <property type="term" value="F:helicase activity"/>
    <property type="evidence" value="ECO:0007669"/>
    <property type="project" value="UniProtKB-KW"/>
</dbReference>